<evidence type="ECO:0000313" key="1">
    <source>
        <dbReference type="EMBL" id="CAG6686474.1"/>
    </source>
</evidence>
<organism evidence="1">
    <name type="scientific">Cacopsylla melanoneura</name>
    <dbReference type="NCBI Taxonomy" id="428564"/>
    <lineage>
        <taxon>Eukaryota</taxon>
        <taxon>Metazoa</taxon>
        <taxon>Ecdysozoa</taxon>
        <taxon>Arthropoda</taxon>
        <taxon>Hexapoda</taxon>
        <taxon>Insecta</taxon>
        <taxon>Pterygota</taxon>
        <taxon>Neoptera</taxon>
        <taxon>Paraneoptera</taxon>
        <taxon>Hemiptera</taxon>
        <taxon>Sternorrhyncha</taxon>
        <taxon>Psylloidea</taxon>
        <taxon>Psyllidae</taxon>
        <taxon>Psyllinae</taxon>
        <taxon>Cacopsylla</taxon>
    </lineage>
</organism>
<dbReference type="EMBL" id="HBUF01276706">
    <property type="protein sequence ID" value="CAG6686484.1"/>
    <property type="molecule type" value="Transcribed_RNA"/>
</dbReference>
<protein>
    <submittedName>
        <fullName evidence="1">Uncharacterized protein</fullName>
    </submittedName>
</protein>
<dbReference type="EMBL" id="HBUF01276705">
    <property type="protein sequence ID" value="CAG6686479.1"/>
    <property type="molecule type" value="Transcribed_RNA"/>
</dbReference>
<dbReference type="AlphaFoldDB" id="A0A8D8TH91"/>
<dbReference type="EMBL" id="HBUF01276707">
    <property type="protein sequence ID" value="CAG6686489.1"/>
    <property type="molecule type" value="Transcribed_RNA"/>
</dbReference>
<proteinExistence type="predicted"/>
<sequence length="111" mass="12750">MSILFSLQENRILKLNHSQQSCQLFTSLIPQKVPKFLTILEGARQASFRKANHLTLIRLQPTLKIEVMPLEIIMCLVRTGPTQYQSHLLNKVICTKPSVARTKSYRSKSRT</sequence>
<accession>A0A8D8TH91</accession>
<name>A0A8D8TH91_9HEMI</name>
<reference evidence="1" key="1">
    <citation type="submission" date="2021-05" db="EMBL/GenBank/DDBJ databases">
        <authorList>
            <person name="Alioto T."/>
            <person name="Alioto T."/>
            <person name="Gomez Garrido J."/>
        </authorList>
    </citation>
    <scope>NUCLEOTIDE SEQUENCE</scope>
</reference>
<dbReference type="EMBL" id="HBUF01276704">
    <property type="protein sequence ID" value="CAG6686474.1"/>
    <property type="molecule type" value="Transcribed_RNA"/>
</dbReference>